<evidence type="ECO:0000313" key="1">
    <source>
        <dbReference type="EMBL" id="GJN30503.1"/>
    </source>
</evidence>
<proteinExistence type="predicted"/>
<dbReference type="GO" id="GO:0016747">
    <property type="term" value="F:acyltransferase activity, transferring groups other than amino-acyl groups"/>
    <property type="evidence" value="ECO:0007669"/>
    <property type="project" value="UniProtKB-ARBA"/>
</dbReference>
<reference evidence="1" key="1">
    <citation type="journal article" date="2018" name="DNA Res.">
        <title>Multiple hybrid de novo genome assembly of finger millet, an orphan allotetraploid crop.</title>
        <authorList>
            <person name="Hatakeyama M."/>
            <person name="Aluri S."/>
            <person name="Balachadran M.T."/>
            <person name="Sivarajan S.R."/>
            <person name="Patrignani A."/>
            <person name="Gruter S."/>
            <person name="Poveda L."/>
            <person name="Shimizu-Inatsugi R."/>
            <person name="Baeten J."/>
            <person name="Francoijs K.J."/>
            <person name="Nataraja K.N."/>
            <person name="Reddy Y.A.N."/>
            <person name="Phadnis S."/>
            <person name="Ravikumar R.L."/>
            <person name="Schlapbach R."/>
            <person name="Sreeman S.M."/>
            <person name="Shimizu K.K."/>
        </authorList>
    </citation>
    <scope>NUCLEOTIDE SEQUENCE</scope>
</reference>
<evidence type="ECO:0000313" key="2">
    <source>
        <dbReference type="Proteomes" id="UP001054889"/>
    </source>
</evidence>
<dbReference type="AlphaFoldDB" id="A0AAV5F761"/>
<keyword evidence="2" id="KW-1185">Reference proteome</keyword>
<sequence length="128" mass="14075">MDFLGNMNMVVWAFPKLQVKDILSSHYAVARVDDEYIQSFIDFGAVAETAGEELVAAGAAVGTMLCPDLEVDSRLGFRFHPRHGAAMRVPGLFWSSCRRVGVNGGVDLFMAIAEEHINAFQQICHSLD</sequence>
<protein>
    <submittedName>
        <fullName evidence="1">Uncharacterized protein</fullName>
    </submittedName>
</protein>
<reference evidence="1" key="2">
    <citation type="submission" date="2021-12" db="EMBL/GenBank/DDBJ databases">
        <title>Resequencing data analysis of finger millet.</title>
        <authorList>
            <person name="Hatakeyama M."/>
            <person name="Aluri S."/>
            <person name="Balachadran M.T."/>
            <person name="Sivarajan S.R."/>
            <person name="Poveda L."/>
            <person name="Shimizu-Inatsugi R."/>
            <person name="Schlapbach R."/>
            <person name="Sreeman S.M."/>
            <person name="Shimizu K.K."/>
        </authorList>
    </citation>
    <scope>NUCLEOTIDE SEQUENCE</scope>
</reference>
<dbReference type="Proteomes" id="UP001054889">
    <property type="component" value="Unassembled WGS sequence"/>
</dbReference>
<name>A0AAV5F761_ELECO</name>
<comment type="caution">
    <text evidence="1">The sequence shown here is derived from an EMBL/GenBank/DDBJ whole genome shotgun (WGS) entry which is preliminary data.</text>
</comment>
<dbReference type="InterPro" id="IPR023213">
    <property type="entry name" value="CAT-like_dom_sf"/>
</dbReference>
<accession>A0AAV5F761</accession>
<organism evidence="1 2">
    <name type="scientific">Eleusine coracana subsp. coracana</name>
    <dbReference type="NCBI Taxonomy" id="191504"/>
    <lineage>
        <taxon>Eukaryota</taxon>
        <taxon>Viridiplantae</taxon>
        <taxon>Streptophyta</taxon>
        <taxon>Embryophyta</taxon>
        <taxon>Tracheophyta</taxon>
        <taxon>Spermatophyta</taxon>
        <taxon>Magnoliopsida</taxon>
        <taxon>Liliopsida</taxon>
        <taxon>Poales</taxon>
        <taxon>Poaceae</taxon>
        <taxon>PACMAD clade</taxon>
        <taxon>Chloridoideae</taxon>
        <taxon>Cynodonteae</taxon>
        <taxon>Eleusininae</taxon>
        <taxon>Eleusine</taxon>
    </lineage>
</organism>
<dbReference type="EMBL" id="BQKI01000082">
    <property type="protein sequence ID" value="GJN30503.1"/>
    <property type="molecule type" value="Genomic_DNA"/>
</dbReference>
<dbReference type="Gene3D" id="3.30.559.10">
    <property type="entry name" value="Chloramphenicol acetyltransferase-like domain"/>
    <property type="match status" value="1"/>
</dbReference>
<gene>
    <name evidence="1" type="primary">gb18813</name>
    <name evidence="1" type="ORF">PR202_gb18813</name>
</gene>